<feature type="compositionally biased region" description="Basic residues" evidence="8">
    <location>
        <begin position="1013"/>
        <end position="1026"/>
    </location>
</feature>
<evidence type="ECO:0000259" key="9">
    <source>
        <dbReference type="PROSITE" id="PS50878"/>
    </source>
</evidence>
<evidence type="ECO:0000256" key="1">
    <source>
        <dbReference type="ARBA" id="ARBA00012493"/>
    </source>
</evidence>
<dbReference type="GO" id="GO:0003676">
    <property type="term" value="F:nucleic acid binding"/>
    <property type="evidence" value="ECO:0007669"/>
    <property type="project" value="InterPro"/>
</dbReference>
<dbReference type="OrthoDB" id="9893755at2759"/>
<dbReference type="GO" id="GO:0003964">
    <property type="term" value="F:RNA-directed DNA polymerase activity"/>
    <property type="evidence" value="ECO:0007669"/>
    <property type="project" value="UniProtKB-KW"/>
</dbReference>
<dbReference type="Gene3D" id="2.40.70.10">
    <property type="entry name" value="Acid Proteases"/>
    <property type="match status" value="1"/>
</dbReference>
<dbReference type="PANTHER" id="PTHR37984">
    <property type="entry name" value="PROTEIN CBG26694"/>
    <property type="match status" value="1"/>
</dbReference>
<dbReference type="Gene3D" id="3.30.420.10">
    <property type="entry name" value="Ribonuclease H-like superfamily/Ribonuclease H"/>
    <property type="match status" value="1"/>
</dbReference>
<keyword evidence="2" id="KW-0808">Transferase</keyword>
<dbReference type="Pfam" id="PF00078">
    <property type="entry name" value="RVT_1"/>
    <property type="match status" value="1"/>
</dbReference>
<dbReference type="CDD" id="cd01647">
    <property type="entry name" value="RT_LTR"/>
    <property type="match status" value="1"/>
</dbReference>
<feature type="region of interest" description="Disordered" evidence="8">
    <location>
        <begin position="593"/>
        <end position="614"/>
    </location>
</feature>
<gene>
    <name evidence="10" type="ORF">TBRA_LOCUS9722</name>
</gene>
<dbReference type="FunFam" id="1.10.340.70:FF:000001">
    <property type="entry name" value="Retrovirus-related Pol polyprotein from transposon gypsy-like Protein"/>
    <property type="match status" value="1"/>
</dbReference>
<organism evidence="10 11">
    <name type="scientific">Trichogramma brassicae</name>
    <dbReference type="NCBI Taxonomy" id="86971"/>
    <lineage>
        <taxon>Eukaryota</taxon>
        <taxon>Metazoa</taxon>
        <taxon>Ecdysozoa</taxon>
        <taxon>Arthropoda</taxon>
        <taxon>Hexapoda</taxon>
        <taxon>Insecta</taxon>
        <taxon>Pterygota</taxon>
        <taxon>Neoptera</taxon>
        <taxon>Endopterygota</taxon>
        <taxon>Hymenoptera</taxon>
        <taxon>Apocrita</taxon>
        <taxon>Proctotrupomorpha</taxon>
        <taxon>Chalcidoidea</taxon>
        <taxon>Trichogrammatidae</taxon>
        <taxon>Trichogramma</taxon>
    </lineage>
</organism>
<dbReference type="PROSITE" id="PS50878">
    <property type="entry name" value="RT_POL"/>
    <property type="match status" value="1"/>
</dbReference>
<dbReference type="InterPro" id="IPR021109">
    <property type="entry name" value="Peptidase_aspartic_dom_sf"/>
</dbReference>
<keyword evidence="6" id="KW-0378">Hydrolase</keyword>
<dbReference type="Gene3D" id="1.10.340.70">
    <property type="match status" value="1"/>
</dbReference>
<dbReference type="EMBL" id="CADCXV010000879">
    <property type="protein sequence ID" value="CAB0037919.1"/>
    <property type="molecule type" value="Genomic_DNA"/>
</dbReference>
<dbReference type="InterPro" id="IPR043502">
    <property type="entry name" value="DNA/RNA_pol_sf"/>
</dbReference>
<dbReference type="Gene3D" id="3.10.10.10">
    <property type="entry name" value="HIV Type 1 Reverse Transcriptase, subunit A, domain 1"/>
    <property type="match status" value="1"/>
</dbReference>
<dbReference type="InterPro" id="IPR000477">
    <property type="entry name" value="RT_dom"/>
</dbReference>
<dbReference type="InterPro" id="IPR041588">
    <property type="entry name" value="Integrase_H2C2"/>
</dbReference>
<keyword evidence="7" id="KW-0695">RNA-directed DNA polymerase</keyword>
<evidence type="ECO:0000256" key="4">
    <source>
        <dbReference type="ARBA" id="ARBA00022722"/>
    </source>
</evidence>
<keyword evidence="3" id="KW-0548">Nucleotidyltransferase</keyword>
<dbReference type="InterPro" id="IPR036397">
    <property type="entry name" value="RNaseH_sf"/>
</dbReference>
<dbReference type="Pfam" id="PF17921">
    <property type="entry name" value="Integrase_H2C2"/>
    <property type="match status" value="1"/>
</dbReference>
<dbReference type="PANTHER" id="PTHR37984:SF5">
    <property type="entry name" value="PROTEIN NYNRIN-LIKE"/>
    <property type="match status" value="1"/>
</dbReference>
<protein>
    <recommendedName>
        <fullName evidence="1">RNA-directed DNA polymerase</fullName>
        <ecNumber evidence="1">2.7.7.49</ecNumber>
    </recommendedName>
</protein>
<dbReference type="SUPFAM" id="SSF56672">
    <property type="entry name" value="DNA/RNA polymerases"/>
    <property type="match status" value="2"/>
</dbReference>
<dbReference type="EC" id="2.7.7.49" evidence="1"/>
<dbReference type="AlphaFoldDB" id="A0A6H5IL95"/>
<feature type="region of interest" description="Disordered" evidence="8">
    <location>
        <begin position="1002"/>
        <end position="1026"/>
    </location>
</feature>
<sequence>MATVGTRATVSGETQIQVKLGELSIDTDALTIPGLNQPVVLGMDFLRKEKAVIDLYRHVVHLGKDKRVTVAILNHDADQVDTAELPTTGFPDEYQKEAQELLRRFRHVISTSGLGADTCSTKHVINVKNPRPFRQAPYRYNEEKRVEIESSPIVMAKKKGGAYRFCVDYRKLNDLTEDTAQEIPRITDALRDLGEAKVFTTLDLKSGYWQIPMDADSKKYTAFTTPTGGAFQFRFMPFGVKGGPGTFQKLMSQEVLAGYLNEFCIVYLDDIVVYSRSWEEHFVKFGPGGVLSARAHERMPAAARRAVLYSAARTARDGGSSGGSGEPLLESRPRSGADPSEAEKRRRSAELGVTYMLERLSVHRLRCSTEKLHIGQRSIEYLGFIVDPDGNEVKPSYLSSIQEAPAPRTKKELQAFIGACNWLREYVADLATLLAPLTDLLRAKGTFRWPPAAQEAFLEIKNAFKAPLRLARPLPQERYVLQTDASARGMGAVLYQQPNPPERRIIAYASAKFTATEAAYHCNEQECLAIVWAVKKFRPYLEDRPFTLRTDSHTVTWLQRFKNTRDKLTRWALLLQEFQFSIEHCAGRENELPDLLSRNPQEQTPEGLGDTDRLLPPVRRAPQIGLLAAEAHPVVKEIQEAQKKETTNGPAEDYRDWRRENGLIWVRLRQQNKWRIYVLDSARKKVLQAHHDDVMAGHPEMSETLRAVQRYYHWNNVQKDVRKYVGQCETCQTAKKAKTISAPTSSHTPQQPWEMVALDYMGPYPTTDTGNRYVLPMPGLPSRYWRERCSLVGDSRRRFSPTTERNLLAIVGQRPARNGKLIDGQQRYITRERTPTERRNQEIKTALRIQLQNETHERWDKQLPIILFQLRNRQNGALKETPAHTLLGRSLLAPGEWRMPPPVSDEKEEAWKELRQRQERYQQTYAKEQGSPDTNLTVGQRVYMRVNLFSKASKRYCSSLSLQWEGPFEIRQMVTPGIYLINKGKGVKVHVSRLRTVAAMKELEEEGDEAAGKKKKKKKKKKKNNK</sequence>
<dbReference type="InterPro" id="IPR041373">
    <property type="entry name" value="RT_RNaseH"/>
</dbReference>
<evidence type="ECO:0000256" key="6">
    <source>
        <dbReference type="ARBA" id="ARBA00022801"/>
    </source>
</evidence>
<name>A0A6H5IL95_9HYME</name>
<dbReference type="FunFam" id="3.10.20.370:FF:000001">
    <property type="entry name" value="Retrovirus-related Pol polyprotein from transposon 17.6-like protein"/>
    <property type="match status" value="1"/>
</dbReference>
<evidence type="ECO:0000256" key="8">
    <source>
        <dbReference type="SAM" id="MobiDB-lite"/>
    </source>
</evidence>
<evidence type="ECO:0000256" key="7">
    <source>
        <dbReference type="ARBA" id="ARBA00022918"/>
    </source>
</evidence>
<evidence type="ECO:0000313" key="11">
    <source>
        <dbReference type="Proteomes" id="UP000479190"/>
    </source>
</evidence>
<evidence type="ECO:0000256" key="2">
    <source>
        <dbReference type="ARBA" id="ARBA00022679"/>
    </source>
</evidence>
<evidence type="ECO:0000256" key="3">
    <source>
        <dbReference type="ARBA" id="ARBA00022695"/>
    </source>
</evidence>
<dbReference type="InterPro" id="IPR043128">
    <property type="entry name" value="Rev_trsase/Diguanyl_cyclase"/>
</dbReference>
<keyword evidence="4" id="KW-0540">Nuclease</keyword>
<dbReference type="Proteomes" id="UP000479190">
    <property type="component" value="Unassembled WGS sequence"/>
</dbReference>
<feature type="domain" description="Reverse transcriptase" evidence="9">
    <location>
        <begin position="137"/>
        <end position="386"/>
    </location>
</feature>
<proteinExistence type="predicted"/>
<dbReference type="CDD" id="cd09274">
    <property type="entry name" value="RNase_HI_RT_Ty3"/>
    <property type="match status" value="1"/>
</dbReference>
<evidence type="ECO:0000256" key="5">
    <source>
        <dbReference type="ARBA" id="ARBA00022759"/>
    </source>
</evidence>
<dbReference type="InterPro" id="IPR050951">
    <property type="entry name" value="Retrovirus_Pol_polyprotein"/>
</dbReference>
<keyword evidence="11" id="KW-1185">Reference proteome</keyword>
<dbReference type="FunFam" id="3.30.70.270:FF:000020">
    <property type="entry name" value="Transposon Tf2-6 polyprotein-like Protein"/>
    <property type="match status" value="1"/>
</dbReference>
<dbReference type="GO" id="GO:0004519">
    <property type="term" value="F:endonuclease activity"/>
    <property type="evidence" value="ECO:0007669"/>
    <property type="project" value="UniProtKB-KW"/>
</dbReference>
<reference evidence="10 11" key="1">
    <citation type="submission" date="2020-02" db="EMBL/GenBank/DDBJ databases">
        <authorList>
            <person name="Ferguson B K."/>
        </authorList>
    </citation>
    <scope>NUCLEOTIDE SEQUENCE [LARGE SCALE GENOMIC DNA]</scope>
</reference>
<keyword evidence="5" id="KW-0255">Endonuclease</keyword>
<accession>A0A6H5IL95</accession>
<dbReference type="GO" id="GO:0016787">
    <property type="term" value="F:hydrolase activity"/>
    <property type="evidence" value="ECO:0007669"/>
    <property type="project" value="UniProtKB-KW"/>
</dbReference>
<dbReference type="Pfam" id="PF17917">
    <property type="entry name" value="RT_RNaseH"/>
    <property type="match status" value="1"/>
</dbReference>
<feature type="region of interest" description="Disordered" evidence="8">
    <location>
        <begin position="314"/>
        <end position="346"/>
    </location>
</feature>
<dbReference type="Gene3D" id="3.30.70.270">
    <property type="match status" value="2"/>
</dbReference>
<dbReference type="Gene3D" id="3.10.20.370">
    <property type="match status" value="1"/>
</dbReference>
<evidence type="ECO:0000313" key="10">
    <source>
        <dbReference type="EMBL" id="CAB0037919.1"/>
    </source>
</evidence>